<protein>
    <submittedName>
        <fullName evidence="3">Uncharacterized protein</fullName>
    </submittedName>
</protein>
<gene>
    <name evidence="3" type="ORF">PTRG_08675</name>
</gene>
<accession>B2WEV2</accession>
<dbReference type="GO" id="GO:0005524">
    <property type="term" value="F:ATP binding"/>
    <property type="evidence" value="ECO:0007669"/>
    <property type="project" value="InterPro"/>
</dbReference>
<feature type="domain" description="ATPase AAA-type core" evidence="1">
    <location>
        <begin position="111"/>
        <end position="156"/>
    </location>
</feature>
<dbReference type="OrthoDB" id="10042665at2759"/>
<dbReference type="KEGG" id="ptrr:6346962"/>
<dbReference type="PANTHER" id="PTHR46411:SF3">
    <property type="entry name" value="AAA+ ATPASE DOMAIN-CONTAINING PROTEIN"/>
    <property type="match status" value="1"/>
</dbReference>
<dbReference type="EMBL" id="DS231623">
    <property type="protein sequence ID" value="EDU51594.1"/>
    <property type="molecule type" value="Genomic_DNA"/>
</dbReference>
<dbReference type="SUPFAM" id="SSF52540">
    <property type="entry name" value="P-loop containing nucleoside triphosphate hydrolases"/>
    <property type="match status" value="1"/>
</dbReference>
<evidence type="ECO:0000259" key="2">
    <source>
        <dbReference type="Pfam" id="PF23232"/>
    </source>
</evidence>
<evidence type="ECO:0000259" key="1">
    <source>
        <dbReference type="Pfam" id="PF00004"/>
    </source>
</evidence>
<feature type="domain" description="AAA+ ATPase lid" evidence="2">
    <location>
        <begin position="207"/>
        <end position="294"/>
    </location>
</feature>
<dbReference type="HOGENOM" id="CLU_004471_5_0_1"/>
<dbReference type="Proteomes" id="UP000001471">
    <property type="component" value="Unassembled WGS sequence"/>
</dbReference>
<dbReference type="InParanoid" id="B2WEV2"/>
<dbReference type="AlphaFoldDB" id="B2WEV2"/>
<organism evidence="3 4">
    <name type="scientific">Pyrenophora tritici-repentis (strain Pt-1C-BFP)</name>
    <name type="common">Wheat tan spot fungus</name>
    <name type="synonym">Drechslera tritici-repentis</name>
    <dbReference type="NCBI Taxonomy" id="426418"/>
    <lineage>
        <taxon>Eukaryota</taxon>
        <taxon>Fungi</taxon>
        <taxon>Dikarya</taxon>
        <taxon>Ascomycota</taxon>
        <taxon>Pezizomycotina</taxon>
        <taxon>Dothideomycetes</taxon>
        <taxon>Pleosporomycetidae</taxon>
        <taxon>Pleosporales</taxon>
        <taxon>Pleosporineae</taxon>
        <taxon>Pleosporaceae</taxon>
        <taxon>Pyrenophora</taxon>
    </lineage>
</organism>
<dbReference type="GeneID" id="6346962"/>
<evidence type="ECO:0000313" key="4">
    <source>
        <dbReference type="Proteomes" id="UP000001471"/>
    </source>
</evidence>
<dbReference type="Gene3D" id="3.40.50.300">
    <property type="entry name" value="P-loop containing nucleotide triphosphate hydrolases"/>
    <property type="match status" value="2"/>
</dbReference>
<reference evidence="4" key="1">
    <citation type="journal article" date="2013" name="G3 (Bethesda)">
        <title>Comparative genomics of a plant-pathogenic fungus, Pyrenophora tritici-repentis, reveals transduplication and the impact of repeat elements on pathogenicity and population divergence.</title>
        <authorList>
            <person name="Manning V.A."/>
            <person name="Pandelova I."/>
            <person name="Dhillon B."/>
            <person name="Wilhelm L.J."/>
            <person name="Goodwin S.B."/>
            <person name="Berlin A.M."/>
            <person name="Figueroa M."/>
            <person name="Freitag M."/>
            <person name="Hane J.K."/>
            <person name="Henrissat B."/>
            <person name="Holman W.H."/>
            <person name="Kodira C.D."/>
            <person name="Martin J."/>
            <person name="Oliver R.P."/>
            <person name="Robbertse B."/>
            <person name="Schackwitz W."/>
            <person name="Schwartz D.C."/>
            <person name="Spatafora J.W."/>
            <person name="Turgeon B.G."/>
            <person name="Yandava C."/>
            <person name="Young S."/>
            <person name="Zhou S."/>
            <person name="Zeng Q."/>
            <person name="Grigoriev I.V."/>
            <person name="Ma L.-J."/>
            <person name="Ciuffetti L.M."/>
        </authorList>
    </citation>
    <scope>NUCLEOTIDE SEQUENCE [LARGE SCALE GENOMIC DNA]</scope>
    <source>
        <strain evidence="4">Pt-1C-BFP</strain>
    </source>
</reference>
<evidence type="ECO:0000313" key="3">
    <source>
        <dbReference type="EMBL" id="EDU51594.1"/>
    </source>
</evidence>
<dbReference type="STRING" id="426418.B2WEV2"/>
<dbReference type="OMA" id="HICEIEW"/>
<dbReference type="InterPro" id="IPR003959">
    <property type="entry name" value="ATPase_AAA_core"/>
</dbReference>
<sequence length="307" mass="35323">MHEQEEEDDNLPITRVELLTDQMHSKALPAEPFVLLLPARIRRYGFHNKKWSWLLEKHICEIEWNRDIFENHLVLPENKKDLIRALITVHAGKQNAIRTEFMAGKGEGLIVLLHGGPGTGKTLTAESVAELAKRPLYRVTCGDIGTEPQAVEEYLRSTDMQRNALVSVFLRVLEYYDGILILTTNRIGTFDEAFKSRIQLALHYPPLDAQDRKEVWRNFMQSLQKAGEVAEFSNIEEKLGKLSDYKMNGRQIRNTIDNARQLALYEGKTLAYSHIHKALQVVVDFESYVREVHEVDDEVRARDSGTR</sequence>
<dbReference type="Pfam" id="PF23232">
    <property type="entry name" value="AAA_lid_13"/>
    <property type="match status" value="1"/>
</dbReference>
<dbReference type="InterPro" id="IPR027417">
    <property type="entry name" value="P-loop_NTPase"/>
</dbReference>
<name>B2WEV2_PYRTR</name>
<proteinExistence type="predicted"/>
<dbReference type="InterPro" id="IPR056599">
    <property type="entry name" value="AAA_lid_fung"/>
</dbReference>
<dbReference type="GO" id="GO:0016887">
    <property type="term" value="F:ATP hydrolysis activity"/>
    <property type="evidence" value="ECO:0007669"/>
    <property type="project" value="InterPro"/>
</dbReference>
<dbReference type="eggNOG" id="KOG0742">
    <property type="taxonomic scope" value="Eukaryota"/>
</dbReference>
<dbReference type="Pfam" id="PF00004">
    <property type="entry name" value="AAA"/>
    <property type="match status" value="1"/>
</dbReference>
<dbReference type="PANTHER" id="PTHR46411">
    <property type="entry name" value="FAMILY ATPASE, PUTATIVE-RELATED"/>
    <property type="match status" value="1"/>
</dbReference>